<dbReference type="Pfam" id="PF13541">
    <property type="entry name" value="ChlI"/>
    <property type="match status" value="1"/>
</dbReference>
<dbReference type="SUPFAM" id="SSF54211">
    <property type="entry name" value="Ribosomal protein S5 domain 2-like"/>
    <property type="match status" value="1"/>
</dbReference>
<dbReference type="GO" id="GO:0005524">
    <property type="term" value="F:ATP binding"/>
    <property type="evidence" value="ECO:0007669"/>
    <property type="project" value="InterPro"/>
</dbReference>
<gene>
    <name evidence="3" type="ORF">UFOPK2001_00020</name>
</gene>
<dbReference type="PANTHER" id="PTHR32039">
    <property type="entry name" value="MAGNESIUM-CHELATASE SUBUNIT CHLI"/>
    <property type="match status" value="1"/>
</dbReference>
<dbReference type="EMBL" id="CAEZVN010000001">
    <property type="protein sequence ID" value="CAB4623348.1"/>
    <property type="molecule type" value="Genomic_DNA"/>
</dbReference>
<comment type="similarity">
    <text evidence="1">Belongs to the Mg-chelatase subunits D/I family. ComM subfamily.</text>
</comment>
<dbReference type="SMART" id="SM00382">
    <property type="entry name" value="AAA"/>
    <property type="match status" value="1"/>
</dbReference>
<dbReference type="Gene3D" id="3.30.230.10">
    <property type="match status" value="1"/>
</dbReference>
<dbReference type="NCBIfam" id="TIGR00368">
    <property type="entry name" value="YifB family Mg chelatase-like AAA ATPase"/>
    <property type="match status" value="1"/>
</dbReference>
<name>A0A6J6IGL9_9ZZZZ</name>
<dbReference type="PANTHER" id="PTHR32039:SF7">
    <property type="entry name" value="COMPETENCE PROTEIN COMM"/>
    <property type="match status" value="1"/>
</dbReference>
<protein>
    <submittedName>
        <fullName evidence="3">Unannotated protein</fullName>
    </submittedName>
</protein>
<dbReference type="AlphaFoldDB" id="A0A6J6IGL9"/>
<sequence length="521" mass="55041">MAVTKTYAVSLVGLAGTIIEIEAEISSNLPSFVLVGLPDASLSESRDRVRAAAQNSGLALPGRRVTVNLSPASVPKRGASFDLAIAIAILAASGKVISDSVASFIHLGELGLDGSVRAVPGVLPAVLAAKAAGWAKFIVPLENLEEAGLVEGIKVFGAKTLAEVSRFHGANLVADELALHKGERPSMNQVAESDLDLSDVIGQDDAIYALTLAAAGGHHMLMVGPPGVGKTMLAERLPSILPALTFDESLETSALRSIAAAGSRKPIPDLVAKRPFEAPHHTASLTSFIGGGASLPRPGLVSLANHGVLFLDEAPEFQRPILEALRQPLESGEVLISRTAGLARFPAKFQLIMAANPCPCGKYDGNGRACVCPAGSRHAYLAKLSGPLLDRIDVRLKLHLANPAQVALARLGAQQLGRSSAEIRARVVEARDRAHRRLRDTPWSINAQIPGSYLRKNLRIDSEATAMLEKSMERGQLSMRGYDRCLRMAWSNADLSGREKVNAEDVAKAALLRGEDGAGSW</sequence>
<dbReference type="InterPro" id="IPR003593">
    <property type="entry name" value="AAA+_ATPase"/>
</dbReference>
<dbReference type="Pfam" id="PF13335">
    <property type="entry name" value="Mg_chelatase_C"/>
    <property type="match status" value="1"/>
</dbReference>
<dbReference type="CDD" id="cd00009">
    <property type="entry name" value="AAA"/>
    <property type="match status" value="1"/>
</dbReference>
<dbReference type="InterPro" id="IPR045006">
    <property type="entry name" value="CHLI-like"/>
</dbReference>
<dbReference type="Gene3D" id="3.40.50.300">
    <property type="entry name" value="P-loop containing nucleotide triphosphate hydrolases"/>
    <property type="match status" value="1"/>
</dbReference>
<feature type="domain" description="AAA+ ATPase" evidence="2">
    <location>
        <begin position="216"/>
        <end position="402"/>
    </location>
</feature>
<evidence type="ECO:0000259" key="2">
    <source>
        <dbReference type="SMART" id="SM00382"/>
    </source>
</evidence>
<dbReference type="InterPro" id="IPR000523">
    <property type="entry name" value="Mg_chelatse_chII-like_cat_dom"/>
</dbReference>
<dbReference type="InterPro" id="IPR027417">
    <property type="entry name" value="P-loop_NTPase"/>
</dbReference>
<dbReference type="SUPFAM" id="SSF52540">
    <property type="entry name" value="P-loop containing nucleoside triphosphate hydrolases"/>
    <property type="match status" value="1"/>
</dbReference>
<evidence type="ECO:0000256" key="1">
    <source>
        <dbReference type="ARBA" id="ARBA00006354"/>
    </source>
</evidence>
<dbReference type="InterPro" id="IPR025158">
    <property type="entry name" value="Mg_chelat-rel_C"/>
</dbReference>
<dbReference type="InterPro" id="IPR014721">
    <property type="entry name" value="Ribsml_uS5_D2-typ_fold_subgr"/>
</dbReference>
<proteinExistence type="inferred from homology"/>
<evidence type="ECO:0000313" key="3">
    <source>
        <dbReference type="EMBL" id="CAB4623348.1"/>
    </source>
</evidence>
<dbReference type="InterPro" id="IPR004482">
    <property type="entry name" value="Mg_chelat-rel"/>
</dbReference>
<accession>A0A6J6IGL9</accession>
<dbReference type="InterPro" id="IPR020568">
    <property type="entry name" value="Ribosomal_Su5_D2-typ_SF"/>
</dbReference>
<dbReference type="Pfam" id="PF01078">
    <property type="entry name" value="Mg_chelatase"/>
    <property type="match status" value="1"/>
</dbReference>
<reference evidence="3" key="1">
    <citation type="submission" date="2020-05" db="EMBL/GenBank/DDBJ databases">
        <authorList>
            <person name="Chiriac C."/>
            <person name="Salcher M."/>
            <person name="Ghai R."/>
            <person name="Kavagutti S V."/>
        </authorList>
    </citation>
    <scope>NUCLEOTIDE SEQUENCE</scope>
</reference>
<organism evidence="3">
    <name type="scientific">freshwater metagenome</name>
    <dbReference type="NCBI Taxonomy" id="449393"/>
    <lineage>
        <taxon>unclassified sequences</taxon>
        <taxon>metagenomes</taxon>
        <taxon>ecological metagenomes</taxon>
    </lineage>
</organism>